<feature type="transmembrane region" description="Helical" evidence="2">
    <location>
        <begin position="81"/>
        <end position="100"/>
    </location>
</feature>
<feature type="transmembrane region" description="Helical" evidence="2">
    <location>
        <begin position="529"/>
        <end position="549"/>
    </location>
</feature>
<organism evidence="5">
    <name type="scientific">Rodentolepis nana</name>
    <name type="common">Dwarf tapeworm</name>
    <name type="synonym">Hymenolepis nana</name>
    <dbReference type="NCBI Taxonomy" id="102285"/>
    <lineage>
        <taxon>Eukaryota</taxon>
        <taxon>Metazoa</taxon>
        <taxon>Spiralia</taxon>
        <taxon>Lophotrochozoa</taxon>
        <taxon>Platyhelminthes</taxon>
        <taxon>Cestoda</taxon>
        <taxon>Eucestoda</taxon>
        <taxon>Cyclophyllidea</taxon>
        <taxon>Hymenolepididae</taxon>
        <taxon>Rodentolepis</taxon>
    </lineage>
</organism>
<dbReference type="OrthoDB" id="6499973at2759"/>
<keyword evidence="2" id="KW-0812">Transmembrane</keyword>
<feature type="transmembrane region" description="Helical" evidence="2">
    <location>
        <begin position="45"/>
        <end position="69"/>
    </location>
</feature>
<dbReference type="InterPro" id="IPR036259">
    <property type="entry name" value="MFS_trans_sf"/>
</dbReference>
<dbReference type="PANTHER" id="PTHR11360:SF286">
    <property type="entry name" value="GH22266P"/>
    <property type="match status" value="1"/>
</dbReference>
<dbReference type="AlphaFoldDB" id="A0A0R3TN36"/>
<name>A0A0R3TN36_RODNA</name>
<dbReference type="Gene3D" id="1.20.1250.20">
    <property type="entry name" value="MFS general substrate transporter like domains"/>
    <property type="match status" value="2"/>
</dbReference>
<feature type="transmembrane region" description="Helical" evidence="2">
    <location>
        <begin position="498"/>
        <end position="517"/>
    </location>
</feature>
<feature type="transmembrane region" description="Helical" evidence="2">
    <location>
        <begin position="138"/>
        <end position="160"/>
    </location>
</feature>
<reference evidence="5" key="1">
    <citation type="submission" date="2017-02" db="UniProtKB">
        <authorList>
            <consortium name="WormBaseParasite"/>
        </authorList>
    </citation>
    <scope>IDENTIFICATION</scope>
</reference>
<feature type="transmembrane region" description="Helical" evidence="2">
    <location>
        <begin position="555"/>
        <end position="578"/>
    </location>
</feature>
<keyword evidence="2" id="KW-0472">Membrane</keyword>
<evidence type="ECO:0000256" key="2">
    <source>
        <dbReference type="SAM" id="Phobius"/>
    </source>
</evidence>
<feature type="transmembrane region" description="Helical" evidence="2">
    <location>
        <begin position="172"/>
        <end position="191"/>
    </location>
</feature>
<dbReference type="PANTHER" id="PTHR11360">
    <property type="entry name" value="MONOCARBOXYLATE TRANSPORTER"/>
    <property type="match status" value="1"/>
</dbReference>
<evidence type="ECO:0000313" key="5">
    <source>
        <dbReference type="WBParaSite" id="HNAJ_0000877501-mRNA-1"/>
    </source>
</evidence>
<evidence type="ECO:0000313" key="3">
    <source>
        <dbReference type="EMBL" id="VDO04884.1"/>
    </source>
</evidence>
<dbReference type="InterPro" id="IPR050327">
    <property type="entry name" value="Proton-linked_MCT"/>
</dbReference>
<feature type="transmembrane region" description="Helical" evidence="2">
    <location>
        <begin position="590"/>
        <end position="612"/>
    </location>
</feature>
<dbReference type="Proteomes" id="UP000278807">
    <property type="component" value="Unassembled WGS sequence"/>
</dbReference>
<feature type="transmembrane region" description="Helical" evidence="2">
    <location>
        <begin position="618"/>
        <end position="639"/>
    </location>
</feature>
<evidence type="ECO:0000313" key="4">
    <source>
        <dbReference type="Proteomes" id="UP000278807"/>
    </source>
</evidence>
<feature type="transmembrane region" description="Helical" evidence="2">
    <location>
        <begin position="458"/>
        <end position="478"/>
    </location>
</feature>
<gene>
    <name evidence="3" type="ORF">HNAJ_LOCUS8771</name>
</gene>
<feature type="region of interest" description="Disordered" evidence="1">
    <location>
        <begin position="233"/>
        <end position="263"/>
    </location>
</feature>
<feature type="compositionally biased region" description="Polar residues" evidence="1">
    <location>
        <begin position="245"/>
        <end position="261"/>
    </location>
</feature>
<dbReference type="EMBL" id="UZAE01012387">
    <property type="protein sequence ID" value="VDO04884.1"/>
    <property type="molecule type" value="Genomic_DNA"/>
</dbReference>
<dbReference type="InterPro" id="IPR011701">
    <property type="entry name" value="MFS"/>
</dbReference>
<dbReference type="GO" id="GO:0008028">
    <property type="term" value="F:monocarboxylic acid transmembrane transporter activity"/>
    <property type="evidence" value="ECO:0007669"/>
    <property type="project" value="TreeGrafter"/>
</dbReference>
<dbReference type="Pfam" id="PF07690">
    <property type="entry name" value="MFS_1"/>
    <property type="match status" value="1"/>
</dbReference>
<dbReference type="STRING" id="102285.A0A0R3TN36"/>
<evidence type="ECO:0000256" key="1">
    <source>
        <dbReference type="SAM" id="MobiDB-lite"/>
    </source>
</evidence>
<keyword evidence="4" id="KW-1185">Reference proteome</keyword>
<accession>A0A0R3TN36</accession>
<feature type="transmembrane region" description="Helical" evidence="2">
    <location>
        <begin position="112"/>
        <end position="132"/>
    </location>
</feature>
<proteinExistence type="predicted"/>
<keyword evidence="2" id="KW-1133">Transmembrane helix</keyword>
<reference evidence="3 4" key="2">
    <citation type="submission" date="2018-11" db="EMBL/GenBank/DDBJ databases">
        <authorList>
            <consortium name="Pathogen Informatics"/>
        </authorList>
    </citation>
    <scope>NUCLEOTIDE SEQUENCE [LARGE SCALE GENOMIC DNA]</scope>
</reference>
<dbReference type="SUPFAM" id="SSF103473">
    <property type="entry name" value="MFS general substrate transporter"/>
    <property type="match status" value="1"/>
</dbReference>
<sequence>MTQTKPVPSPEMPMSEVEVEESTQDIEINLEEIEPPIPPDGGWGWVVLAGSFICMFFVDGLSFSFGIILSDVQESFQCSTTTISLAGSFIVGFTLISGPLVSAISNVVSFRVLVWVGSLASFCSVMTASFVYDVYSFIILYGVVTGICYGLIYLPSATIVTQWFAKRRATATGISVCGSSIGSAVYSIIIPRLVKLYSWRGCMAIMAAFSLNCFAAGFVFLSVRDYQRMKLRKKQKSEAKEKTEASLSQDIEQTENSNYHSGNEAELESGICNQVQKLEHGDRPGSHVTNLPATVQEDQTETHQIHSSKSTIHLSININRLRKWPSNWSDFFVHCSGLPEMFHDQSQGSSLLFTSSVSLRPYVQAGVHVDPKLQEEIKRRLERETELPVNRADFFYTTSMSRLDEFVSSHTLNEYVRSVTRIGASGIIEAVDEEIGKESKIKSNKVIRMLSELFDVSLFRSPTFAVLLASSVFGLLGYPVPYMFLSSEAQSLGFTVESSANLLVYLSSVNTVGRIVAGVISDWPCTDALLVNNAALIIAGVACMLLPILPTYAGHVAYAVTFGLSIAAFVSLRIILLVEMLGLDRLTNAYGFLLLFQGVAYMASSPILAAFYDAYNDYRYTFFLGGGCLIISGVMCIPLRKLHRWEKKRNGETIDPIERGCFFRCIRLARDRLRH</sequence>
<feature type="transmembrane region" description="Helical" evidence="2">
    <location>
        <begin position="197"/>
        <end position="223"/>
    </location>
</feature>
<protein>
    <submittedName>
        <fullName evidence="5">MFS domain-containing protein</fullName>
    </submittedName>
</protein>
<dbReference type="WBParaSite" id="HNAJ_0000877501-mRNA-1">
    <property type="protein sequence ID" value="HNAJ_0000877501-mRNA-1"/>
    <property type="gene ID" value="HNAJ_0000877501"/>
</dbReference>